<keyword evidence="3 4" id="KW-0067">ATP-binding</keyword>
<organism evidence="6 7">
    <name type="scientific">Amycolatopsis xylanica</name>
    <dbReference type="NCBI Taxonomy" id="589385"/>
    <lineage>
        <taxon>Bacteria</taxon>
        <taxon>Bacillati</taxon>
        <taxon>Actinomycetota</taxon>
        <taxon>Actinomycetes</taxon>
        <taxon>Pseudonocardiales</taxon>
        <taxon>Pseudonocardiaceae</taxon>
        <taxon>Amycolatopsis</taxon>
    </lineage>
</organism>
<dbReference type="OrthoDB" id="24041at2"/>
<gene>
    <name evidence="6" type="ORF">SAMN05421504_107353</name>
</gene>
<reference evidence="6 7" key="1">
    <citation type="submission" date="2016-10" db="EMBL/GenBank/DDBJ databases">
        <authorList>
            <person name="de Groot N.N."/>
        </authorList>
    </citation>
    <scope>NUCLEOTIDE SEQUENCE [LARGE SCALE GENOMIC DNA]</scope>
    <source>
        <strain evidence="6 7">CPCC 202699</strain>
    </source>
</reference>
<dbReference type="PANTHER" id="PTHR43585:SF2">
    <property type="entry name" value="ATP-GRASP ENZYME FSQD"/>
    <property type="match status" value="1"/>
</dbReference>
<dbReference type="GO" id="GO:0046872">
    <property type="term" value="F:metal ion binding"/>
    <property type="evidence" value="ECO:0007669"/>
    <property type="project" value="InterPro"/>
</dbReference>
<keyword evidence="2 4" id="KW-0547">Nucleotide-binding</keyword>
<feature type="domain" description="ATP-grasp" evidence="5">
    <location>
        <begin position="123"/>
        <end position="314"/>
    </location>
</feature>
<dbReference type="Pfam" id="PF18603">
    <property type="entry name" value="LAL_C2"/>
    <property type="match status" value="1"/>
</dbReference>
<evidence type="ECO:0000256" key="1">
    <source>
        <dbReference type="ARBA" id="ARBA00022598"/>
    </source>
</evidence>
<dbReference type="STRING" id="589385.SAMN05421504_107353"/>
<protein>
    <submittedName>
        <fullName evidence="6">ATP-grasp domain-containing protein</fullName>
    </submittedName>
</protein>
<sequence length="406" mass="44885">MVTPLVMVMPYKAFVEKATQEGFAVCAIWDPGMGPMMPPGFNFPEYLKEVEQHADSLMYADFTDREELARVIGKAVQNTGAELVYHVGMEASMVPAYEIADELGAAVNPPRSIRLLNNKHEMRKLLATHGLSSVQYAHADHWQEVEALLDGFRLPVVVKPTDLAASQGVFKLTDRSQLADWGKLLESYDYDGPVLIEEYLDGPEFSVESMSIRGEHHVIGVTRKILGPPPTFVEAGHVHPVAESAQTQAIATLTKELLRVSGYQTGPVHTEVIWTQRGPKIVESQARLGGDRIPQLVQMATGFDLEREIFRALKGGPITPKTRGDVARIHYFSFIPGTIKSIDGLDIVRDLEFVGDVSFPFEVGGTLPVTVDSRTRHGFVTFHGKDEAETDARLDLIKALVRVITE</sequence>
<dbReference type="InterPro" id="IPR011761">
    <property type="entry name" value="ATP-grasp"/>
</dbReference>
<evidence type="ECO:0000256" key="2">
    <source>
        <dbReference type="ARBA" id="ARBA00022741"/>
    </source>
</evidence>
<dbReference type="PANTHER" id="PTHR43585">
    <property type="entry name" value="FUMIPYRROLE BIOSYNTHESIS PROTEIN C"/>
    <property type="match status" value="1"/>
</dbReference>
<keyword evidence="1" id="KW-0436">Ligase</keyword>
<dbReference type="PROSITE" id="PS50975">
    <property type="entry name" value="ATP_GRASP"/>
    <property type="match status" value="1"/>
</dbReference>
<dbReference type="InterPro" id="IPR052032">
    <property type="entry name" value="ATP-dep_AA_Ligase"/>
</dbReference>
<proteinExistence type="predicted"/>
<evidence type="ECO:0000259" key="5">
    <source>
        <dbReference type="PROSITE" id="PS50975"/>
    </source>
</evidence>
<name>A0A1H3NMC5_9PSEU</name>
<evidence type="ECO:0000256" key="3">
    <source>
        <dbReference type="ARBA" id="ARBA00022840"/>
    </source>
</evidence>
<dbReference type="Proteomes" id="UP000199515">
    <property type="component" value="Unassembled WGS sequence"/>
</dbReference>
<evidence type="ECO:0000313" key="7">
    <source>
        <dbReference type="Proteomes" id="UP000199515"/>
    </source>
</evidence>
<dbReference type="GO" id="GO:0016874">
    <property type="term" value="F:ligase activity"/>
    <property type="evidence" value="ECO:0007669"/>
    <property type="project" value="UniProtKB-KW"/>
</dbReference>
<dbReference type="RefSeq" id="WP_091294845.1">
    <property type="nucleotide sequence ID" value="NZ_FNON01000007.1"/>
</dbReference>
<evidence type="ECO:0000256" key="4">
    <source>
        <dbReference type="PROSITE-ProRule" id="PRU00409"/>
    </source>
</evidence>
<keyword evidence="7" id="KW-1185">Reference proteome</keyword>
<accession>A0A1H3NMC5</accession>
<dbReference type="Gene3D" id="3.30.470.20">
    <property type="entry name" value="ATP-grasp fold, B domain"/>
    <property type="match status" value="1"/>
</dbReference>
<dbReference type="Pfam" id="PF13535">
    <property type="entry name" value="ATP-grasp_4"/>
    <property type="match status" value="1"/>
</dbReference>
<dbReference type="GO" id="GO:0005524">
    <property type="term" value="F:ATP binding"/>
    <property type="evidence" value="ECO:0007669"/>
    <property type="project" value="UniProtKB-UniRule"/>
</dbReference>
<dbReference type="EMBL" id="FNON01000007">
    <property type="protein sequence ID" value="SDY89565.1"/>
    <property type="molecule type" value="Genomic_DNA"/>
</dbReference>
<dbReference type="SMART" id="SM01209">
    <property type="entry name" value="GARS_A"/>
    <property type="match status" value="1"/>
</dbReference>
<evidence type="ECO:0000313" key="6">
    <source>
        <dbReference type="EMBL" id="SDY89565.1"/>
    </source>
</evidence>
<dbReference type="AlphaFoldDB" id="A0A1H3NMC5"/>
<dbReference type="InterPro" id="IPR040570">
    <property type="entry name" value="LAL_C2"/>
</dbReference>
<dbReference type="SUPFAM" id="SSF56059">
    <property type="entry name" value="Glutathione synthetase ATP-binding domain-like"/>
    <property type="match status" value="1"/>
</dbReference>